<feature type="signal peptide" evidence="1">
    <location>
        <begin position="1"/>
        <end position="21"/>
    </location>
</feature>
<feature type="chain" id="PRO_5040304269" evidence="1">
    <location>
        <begin position="22"/>
        <end position="351"/>
    </location>
</feature>
<evidence type="ECO:0000313" key="3">
    <source>
        <dbReference type="Proteomes" id="UP001153069"/>
    </source>
</evidence>
<dbReference type="AlphaFoldDB" id="A0A9N8F1W7"/>
<comment type="caution">
    <text evidence="2">The sequence shown here is derived from an EMBL/GenBank/DDBJ whole genome shotgun (WGS) entry which is preliminary data.</text>
</comment>
<name>A0A9N8F1W7_9STRA</name>
<organism evidence="2 3">
    <name type="scientific">Seminavis robusta</name>
    <dbReference type="NCBI Taxonomy" id="568900"/>
    <lineage>
        <taxon>Eukaryota</taxon>
        <taxon>Sar</taxon>
        <taxon>Stramenopiles</taxon>
        <taxon>Ochrophyta</taxon>
        <taxon>Bacillariophyta</taxon>
        <taxon>Bacillariophyceae</taxon>
        <taxon>Bacillariophycidae</taxon>
        <taxon>Naviculales</taxon>
        <taxon>Naviculaceae</taxon>
        <taxon>Seminavis</taxon>
    </lineage>
</organism>
<dbReference type="OrthoDB" id="47574at2759"/>
<evidence type="ECO:0000256" key="1">
    <source>
        <dbReference type="SAM" id="SignalP"/>
    </source>
</evidence>
<reference evidence="2" key="1">
    <citation type="submission" date="2020-06" db="EMBL/GenBank/DDBJ databases">
        <authorList>
            <consortium name="Plant Systems Biology data submission"/>
        </authorList>
    </citation>
    <scope>NUCLEOTIDE SEQUENCE</scope>
    <source>
        <strain evidence="2">D6</strain>
    </source>
</reference>
<protein>
    <submittedName>
        <fullName evidence="2">Uncharacterized protein</fullName>
    </submittedName>
</protein>
<gene>
    <name evidence="2" type="ORF">SEMRO_2338_G323940.1</name>
</gene>
<evidence type="ECO:0000313" key="2">
    <source>
        <dbReference type="EMBL" id="CAB9528860.1"/>
    </source>
</evidence>
<dbReference type="Proteomes" id="UP001153069">
    <property type="component" value="Unassembled WGS sequence"/>
</dbReference>
<keyword evidence="1" id="KW-0732">Signal</keyword>
<dbReference type="EMBL" id="CAICTM010002336">
    <property type="protein sequence ID" value="CAB9528860.1"/>
    <property type="molecule type" value="Genomic_DNA"/>
</dbReference>
<proteinExistence type="predicted"/>
<keyword evidence="3" id="KW-1185">Reference proteome</keyword>
<sequence length="351" mass="39403">MRGFHPATWVVLKLRCASVLCLMVSPELHSQRGRHYSFGSSLMTHGGEPLLLRDDTTTGMVHSTFPPRTTITTAGASLRENREDDATSIDHVGRLRQMSGKAWDMATSFLECSRSLVTSVLPFRKTELESAFQQQDKQDSSTVTVSTSCLDNDTISTTTDASVLPDGPRWAIAHPDTDFSGVWVPVVDSPFKDQYGDYMEKSGRSFLFRQVCLNFASTTREEIQQEDQGRVLHFVGQSPAGGWKRSLVSSGADSTTHEFEPVHAEFLDPDSELVKVEAWWEDDGTVHKSWLRDKAGVDGGQFESTRYLEDAPNDGKFLICESAFHPSEKHLQNPSSKFKPAFVRWRYRRES</sequence>
<accession>A0A9N8F1W7</accession>